<dbReference type="InterPro" id="IPR008271">
    <property type="entry name" value="Ser/Thr_kinase_AS"/>
</dbReference>
<evidence type="ECO:0000313" key="10">
    <source>
        <dbReference type="Proteomes" id="UP000054937"/>
    </source>
</evidence>
<dbReference type="PROSITE" id="PS00108">
    <property type="entry name" value="PROTEIN_KINASE_ST"/>
    <property type="match status" value="1"/>
</dbReference>
<evidence type="ECO:0000256" key="1">
    <source>
        <dbReference type="ARBA" id="ARBA00022527"/>
    </source>
</evidence>
<reference evidence="9 10" key="1">
    <citation type="journal article" date="2015" name="Sci. Rep.">
        <title>Genome of the facultative scuticociliatosis pathogen Pseudocohnilembus persalinus provides insight into its virulence through horizontal gene transfer.</title>
        <authorList>
            <person name="Xiong J."/>
            <person name="Wang G."/>
            <person name="Cheng J."/>
            <person name="Tian M."/>
            <person name="Pan X."/>
            <person name="Warren A."/>
            <person name="Jiang C."/>
            <person name="Yuan D."/>
            <person name="Miao W."/>
        </authorList>
    </citation>
    <scope>NUCLEOTIDE SEQUENCE [LARGE SCALE GENOMIC DNA]</scope>
    <source>
        <strain evidence="9">36N120E</strain>
    </source>
</reference>
<evidence type="ECO:0000259" key="8">
    <source>
        <dbReference type="PROSITE" id="PS50011"/>
    </source>
</evidence>
<dbReference type="PANTHER" id="PTHR48016">
    <property type="entry name" value="MAP KINASE KINASE KINASE SSK2-RELATED-RELATED"/>
    <property type="match status" value="1"/>
</dbReference>
<dbReference type="InterPro" id="IPR001245">
    <property type="entry name" value="Ser-Thr/Tyr_kinase_cat_dom"/>
</dbReference>
<dbReference type="EMBL" id="LDAU01000154">
    <property type="protein sequence ID" value="KRX02681.1"/>
    <property type="molecule type" value="Genomic_DNA"/>
</dbReference>
<dbReference type="CDD" id="cd06606">
    <property type="entry name" value="STKc_MAPKKK"/>
    <property type="match status" value="1"/>
</dbReference>
<dbReference type="SMART" id="SM00220">
    <property type="entry name" value="S_TKc"/>
    <property type="match status" value="1"/>
</dbReference>
<dbReference type="PROSITE" id="PS50011">
    <property type="entry name" value="PROTEIN_KINASE_DOM"/>
    <property type="match status" value="1"/>
</dbReference>
<dbReference type="SUPFAM" id="SSF56112">
    <property type="entry name" value="Protein kinase-like (PK-like)"/>
    <property type="match status" value="1"/>
</dbReference>
<sequence length="520" mass="59767">MSSFPNQIDQNVQNQAQQIIGLKKFNSSNNGQVDQIVQQRRNSQQQIPKMFTIRSPKIKNFKVPVQGGNVNKFTFKSLNQEKDEQKQGVKYQSSNNVFSQNKANKKQISETHTQVNSESSNQSEKEYQDNQNQKNADDLQFQKQKENYQIKKDQDNQQKLSENSQNEIEKKPKNNEEIRISISQSTSKRQSLVLQTSPLTKNIQLYIEADNYIDNIDQNSQQEQKTEQINQSDNVDWEEFKENWNIVYGQSIKWKQGNQIGAGGFGEVYKALNVEKLSLMAVKRVFLPDAEEDLETIKNEISVMEICQHPNIVQCYGSDIIKQQKQMFIYMEYMNKGSLQDIIQNRNQEPLPESTIKEYCQQILQGLVYIHSKNIIHKDIKSGNILISENGTIKLGDFGSSKIIEGSLKTILQTNGFAIKGSIPWMAPEIVKNSGYEISADIWSFGCTVIEMLTCKYPWAECGFEDPIGCYLKIGSSEHLPYIPDNISQKLKDFIYCCVQKDKSKRSTAEDLLKHPFLQD</sequence>
<evidence type="ECO:0000256" key="6">
    <source>
        <dbReference type="PROSITE-ProRule" id="PRU10141"/>
    </source>
</evidence>
<comment type="caution">
    <text evidence="9">The sequence shown here is derived from an EMBL/GenBank/DDBJ whole genome shotgun (WGS) entry which is preliminary data.</text>
</comment>
<keyword evidence="3 6" id="KW-0547">Nucleotide-binding</keyword>
<keyword evidence="1" id="KW-0723">Serine/threonine-protein kinase</keyword>
<accession>A0A0V0QK59</accession>
<keyword evidence="10" id="KW-1185">Reference proteome</keyword>
<feature type="region of interest" description="Disordered" evidence="7">
    <location>
        <begin position="149"/>
        <end position="177"/>
    </location>
</feature>
<dbReference type="PROSITE" id="PS00107">
    <property type="entry name" value="PROTEIN_KINASE_ATP"/>
    <property type="match status" value="1"/>
</dbReference>
<evidence type="ECO:0000256" key="5">
    <source>
        <dbReference type="ARBA" id="ARBA00022840"/>
    </source>
</evidence>
<dbReference type="OMA" id="TREMTAN"/>
<dbReference type="PRINTS" id="PR00109">
    <property type="entry name" value="TYRKINASE"/>
</dbReference>
<keyword evidence="5 6" id="KW-0067">ATP-binding</keyword>
<feature type="domain" description="Protein kinase" evidence="8">
    <location>
        <begin position="254"/>
        <end position="518"/>
    </location>
</feature>
<feature type="binding site" evidence="6">
    <location>
        <position position="283"/>
    </location>
    <ligand>
        <name>ATP</name>
        <dbReference type="ChEBI" id="CHEBI:30616"/>
    </ligand>
</feature>
<keyword evidence="2" id="KW-0808">Transferase</keyword>
<evidence type="ECO:0000256" key="4">
    <source>
        <dbReference type="ARBA" id="ARBA00022777"/>
    </source>
</evidence>
<evidence type="ECO:0000256" key="2">
    <source>
        <dbReference type="ARBA" id="ARBA00022679"/>
    </source>
</evidence>
<feature type="compositionally biased region" description="Polar residues" evidence="7">
    <location>
        <begin position="110"/>
        <end position="122"/>
    </location>
</feature>
<gene>
    <name evidence="9" type="ORF">PPERSA_12021</name>
</gene>
<dbReference type="InterPro" id="IPR000719">
    <property type="entry name" value="Prot_kinase_dom"/>
</dbReference>
<evidence type="ECO:0000256" key="7">
    <source>
        <dbReference type="SAM" id="MobiDB-lite"/>
    </source>
</evidence>
<dbReference type="Pfam" id="PF00069">
    <property type="entry name" value="Pkinase"/>
    <property type="match status" value="1"/>
</dbReference>
<keyword evidence="4 9" id="KW-0418">Kinase</keyword>
<dbReference type="GO" id="GO:0004674">
    <property type="term" value="F:protein serine/threonine kinase activity"/>
    <property type="evidence" value="ECO:0007669"/>
    <property type="project" value="UniProtKB-KW"/>
</dbReference>
<protein>
    <submittedName>
        <fullName evidence="9">Protein kinase-like domain</fullName>
    </submittedName>
</protein>
<dbReference type="Gene3D" id="1.10.510.10">
    <property type="entry name" value="Transferase(Phosphotransferase) domain 1"/>
    <property type="match status" value="1"/>
</dbReference>
<dbReference type="AlphaFoldDB" id="A0A0V0QK59"/>
<evidence type="ECO:0000256" key="3">
    <source>
        <dbReference type="ARBA" id="ARBA00022741"/>
    </source>
</evidence>
<feature type="compositionally biased region" description="Polar residues" evidence="7">
    <location>
        <begin position="90"/>
        <end position="102"/>
    </location>
</feature>
<dbReference type="InParanoid" id="A0A0V0QK59"/>
<dbReference type="InterPro" id="IPR050538">
    <property type="entry name" value="MAP_kinase_kinase_kinase"/>
</dbReference>
<proteinExistence type="predicted"/>
<evidence type="ECO:0000313" key="9">
    <source>
        <dbReference type="EMBL" id="KRX02681.1"/>
    </source>
</evidence>
<dbReference type="InterPro" id="IPR017441">
    <property type="entry name" value="Protein_kinase_ATP_BS"/>
</dbReference>
<feature type="compositionally biased region" description="Basic and acidic residues" evidence="7">
    <location>
        <begin position="167"/>
        <end position="177"/>
    </location>
</feature>
<feature type="region of interest" description="Disordered" evidence="7">
    <location>
        <begin position="84"/>
        <end position="135"/>
    </location>
</feature>
<dbReference type="InterPro" id="IPR011009">
    <property type="entry name" value="Kinase-like_dom_sf"/>
</dbReference>
<dbReference type="Proteomes" id="UP000054937">
    <property type="component" value="Unassembled WGS sequence"/>
</dbReference>
<dbReference type="OrthoDB" id="2914378at2759"/>
<organism evidence="9 10">
    <name type="scientific">Pseudocohnilembus persalinus</name>
    <name type="common">Ciliate</name>
    <dbReference type="NCBI Taxonomy" id="266149"/>
    <lineage>
        <taxon>Eukaryota</taxon>
        <taxon>Sar</taxon>
        <taxon>Alveolata</taxon>
        <taxon>Ciliophora</taxon>
        <taxon>Intramacronucleata</taxon>
        <taxon>Oligohymenophorea</taxon>
        <taxon>Scuticociliatia</taxon>
        <taxon>Philasterida</taxon>
        <taxon>Pseudocohnilembidae</taxon>
        <taxon>Pseudocohnilembus</taxon>
    </lineage>
</organism>
<dbReference type="GO" id="GO:0005524">
    <property type="term" value="F:ATP binding"/>
    <property type="evidence" value="ECO:0007669"/>
    <property type="project" value="UniProtKB-UniRule"/>
</dbReference>
<name>A0A0V0QK59_PSEPJ</name>